<proteinExistence type="predicted"/>
<evidence type="ECO:0000313" key="2">
    <source>
        <dbReference type="Proteomes" id="UP000250235"/>
    </source>
</evidence>
<reference evidence="1 2" key="1">
    <citation type="journal article" date="2015" name="Proc. Natl. Acad. Sci. U.S.A.">
        <title>The resurrection genome of Boea hygrometrica: A blueprint for survival of dehydration.</title>
        <authorList>
            <person name="Xiao L."/>
            <person name="Yang G."/>
            <person name="Zhang L."/>
            <person name="Yang X."/>
            <person name="Zhao S."/>
            <person name="Ji Z."/>
            <person name="Zhou Q."/>
            <person name="Hu M."/>
            <person name="Wang Y."/>
            <person name="Chen M."/>
            <person name="Xu Y."/>
            <person name="Jin H."/>
            <person name="Xiao X."/>
            <person name="Hu G."/>
            <person name="Bao F."/>
            <person name="Hu Y."/>
            <person name="Wan P."/>
            <person name="Li L."/>
            <person name="Deng X."/>
            <person name="Kuang T."/>
            <person name="Xiang C."/>
            <person name="Zhu J.K."/>
            <person name="Oliver M.J."/>
            <person name="He Y."/>
        </authorList>
    </citation>
    <scope>NUCLEOTIDE SEQUENCE [LARGE SCALE GENOMIC DNA]</scope>
    <source>
        <strain evidence="2">cv. XS01</strain>
    </source>
</reference>
<accession>A0A2Z7A390</accession>
<evidence type="ECO:0000313" key="1">
    <source>
        <dbReference type="EMBL" id="KZV15956.1"/>
    </source>
</evidence>
<sequence length="401" mass="46022">MRQHWQTVDWERVRLIFKRNETAPTLRHTPPRTHEPNNSTLTHIIGNTISAVERTVDWERVRLIFKRNETAPTLRHTPPRTHEPNNSTLTHIIGNTISAVERTVDWERVRLIFKRNETAPTLRHTPPRTHEPNNSTLTHIIGNTISAVERTVDWERVRLIFKRNETAPTLRHTPPRTHEPNNSTLTHIIAWSNWILKRNEFIVEDEDGDEDEEESDSNLKLLLADIAFSARLNEEATRVSQHFGVLTMEFSRWLVESVARAIDRYDDVGVTYSLLLVVSCVMLVAADQQARLCKSVEKRRRLDKWKRCVLSLSLKRSAVGSNVCSNAIVGVVTTGFECLTPRCDGLTGPDDHGPMISRLIDRGIEAWFELPVDRLVLLSDFLDSPHAFIAVICSMLHVYLL</sequence>
<organism evidence="1 2">
    <name type="scientific">Dorcoceras hygrometricum</name>
    <dbReference type="NCBI Taxonomy" id="472368"/>
    <lineage>
        <taxon>Eukaryota</taxon>
        <taxon>Viridiplantae</taxon>
        <taxon>Streptophyta</taxon>
        <taxon>Embryophyta</taxon>
        <taxon>Tracheophyta</taxon>
        <taxon>Spermatophyta</taxon>
        <taxon>Magnoliopsida</taxon>
        <taxon>eudicotyledons</taxon>
        <taxon>Gunneridae</taxon>
        <taxon>Pentapetalae</taxon>
        <taxon>asterids</taxon>
        <taxon>lamiids</taxon>
        <taxon>Lamiales</taxon>
        <taxon>Gesneriaceae</taxon>
        <taxon>Didymocarpoideae</taxon>
        <taxon>Trichosporeae</taxon>
        <taxon>Loxocarpinae</taxon>
        <taxon>Dorcoceras</taxon>
    </lineage>
</organism>
<dbReference type="Proteomes" id="UP000250235">
    <property type="component" value="Unassembled WGS sequence"/>
</dbReference>
<keyword evidence="2" id="KW-1185">Reference proteome</keyword>
<name>A0A2Z7A390_9LAMI</name>
<dbReference type="EMBL" id="KV019592">
    <property type="protein sequence ID" value="KZV15956.1"/>
    <property type="molecule type" value="Genomic_DNA"/>
</dbReference>
<protein>
    <submittedName>
        <fullName evidence="1">Uncharacterized protein</fullName>
    </submittedName>
</protein>
<gene>
    <name evidence="1" type="ORF">F511_25373</name>
</gene>
<dbReference type="AlphaFoldDB" id="A0A2Z7A390"/>